<feature type="compositionally biased region" description="Basic and acidic residues" evidence="1">
    <location>
        <begin position="507"/>
        <end position="537"/>
    </location>
</feature>
<protein>
    <submittedName>
        <fullName evidence="2">(malaria parasite P. vivax) hypothetical protein</fullName>
    </submittedName>
</protein>
<evidence type="ECO:0000313" key="2">
    <source>
        <dbReference type="EMBL" id="CAG9481298.1"/>
    </source>
</evidence>
<feature type="compositionally biased region" description="Basic and acidic residues" evidence="1">
    <location>
        <begin position="1307"/>
        <end position="1328"/>
    </location>
</feature>
<feature type="region of interest" description="Disordered" evidence="1">
    <location>
        <begin position="238"/>
        <end position="300"/>
    </location>
</feature>
<feature type="region of interest" description="Disordered" evidence="1">
    <location>
        <begin position="1"/>
        <end position="50"/>
    </location>
</feature>
<evidence type="ECO:0000256" key="1">
    <source>
        <dbReference type="SAM" id="MobiDB-lite"/>
    </source>
</evidence>
<feature type="region of interest" description="Disordered" evidence="1">
    <location>
        <begin position="1083"/>
        <end position="1109"/>
    </location>
</feature>
<dbReference type="Proteomes" id="UP000779233">
    <property type="component" value="Unassembled WGS sequence"/>
</dbReference>
<sequence length="1387" mass="152894">MSNLERLKQRLEESLEKHKNRLLRTRHKKANGSVEAKAMKSTNKTGEEPNRIERAKKEMTHSGRVNRATVGRDKQPNRYDEDSLKGRLIERLRGAKVPPGRGKKESIAISGAPLRDKLHCKAVSLKCGRRGSGANHEVEGRAIEESTVERPTPEDCNFDGVSNEVRDNLNDLFRHFVNCKINNLYVIHGDRGKLPRGDFAEEGRGVMMIPGVGASEEVQEGVLGEVVGANSQLGGAFPDGEEVGCEKDARGGAKRGSTLVGGETKKGSTLVEVPAKKGSTLLRGEAPPSSESTGGDIEGGRYNSNFVKLMQIKKKIKKKIKAFEDEEKRLLCSDERTVCTLESSNEERNLPVRDLSTCTDGDVTSVRGVNHWGGVVVQVGSSVASAVSTNQEEDTSSSSTGESVELFTTQKNIFVCNYYAKKSRRRTGRRGERREGPPHVVSGAANFLGSAFSLASRSTAMCRLGECQVEEFPSGEYPSGEYPSGEYPSGEYPSGEYPSGEYQSDAYEAHFDPREYKREPQRRSSSRRIDTPGKTKYELSSCPSSYHSNRSNCLSPCRGSAPNCLRGPVGRGPSTQMGNHLNDGGSPAGERHAKWGTLERGREPQYARESRPLSPKRSATCLQKGRSQGEMKSGMQCEMNLRNRPFGEGKEGANRFPIWRWPRGGEVPWRGAGVRASPPVEWDKGGQFSGEFSGQRGGHYFGEPNGQLIRPGDDPRASPPPQLTRSAHQSCGEHTKCYICSFPIRKSEEQFILRKKKRDYHVGRMQKGEAYKEKECTPKNCLREPHLLYRRSRCEVSHLPQGVPNHGGVVPGDMLLTLKGGPNDERGRLLHCRETLHGGAGKWACMADQEGEEKKMESFKRRMEIKHRGGATHGSEDDRCGHATNLRCHSVREDHPPREASFVIDSGGPTCGGTSKGEEAEEAVWDGGGFSLQRSTQEGGLQRVLPTCAVRGDDEMKNKRRSSQWRNNPGRGTPQVPLPPGVAPPDVDHLSEAYNTWVYKERVCASAEREGVSMGSGVLSESTRGRKPKTRFWKISEGDTFNLPIEGEAINMPVEGEAINLNVMGEALNLPIEEDPGKVLQTGVVPGERPAERPPIFSREGGTNRRRATSNGAILKKVLRMKIEAMRREKGNMGGEAEPRKVTPPVGPAQAEQSAHNAPNGGRNRLSERGDGEGWVSGEMSRQMWGAARSRSGFSRGALSSDPPSRLPPSSRVEREGNVEMSPPVEACSVGSGPGDEEADEGEDVDDGADVDEDGHDDGREALRFDESFYCNLKRMESDDVYPNSEEPISSSEKRRLLEAYLEDLRRKKRQNGERQKGEKQNGGRQNERLPNYSLKYNIEFFKFAQLICQDKSFCSSYLGQMGTNMVANGDDVDRIAFSIVKLFNAR</sequence>
<dbReference type="VEuPathDB" id="PlasmoDB:PVPAM_060015100"/>
<gene>
    <name evidence="2" type="ORF">PVW1_060010600</name>
</gene>
<feature type="region of interest" description="Disordered" evidence="1">
    <location>
        <begin position="1128"/>
        <end position="1259"/>
    </location>
</feature>
<feature type="compositionally biased region" description="Basic and acidic residues" evidence="1">
    <location>
        <begin position="1128"/>
        <end position="1141"/>
    </location>
</feature>
<feature type="region of interest" description="Disordered" evidence="1">
    <location>
        <begin position="952"/>
        <end position="981"/>
    </location>
</feature>
<name>A0A8S4HD56_PLAVI</name>
<comment type="caution">
    <text evidence="2">The sequence shown here is derived from an EMBL/GenBank/DDBJ whole genome shotgun (WGS) entry which is preliminary data.</text>
</comment>
<organism evidence="2 3">
    <name type="scientific">Plasmodium vivax</name>
    <name type="common">malaria parasite P. vivax</name>
    <dbReference type="NCBI Taxonomy" id="5855"/>
    <lineage>
        <taxon>Eukaryota</taxon>
        <taxon>Sar</taxon>
        <taxon>Alveolata</taxon>
        <taxon>Apicomplexa</taxon>
        <taxon>Aconoidasida</taxon>
        <taxon>Haemosporida</taxon>
        <taxon>Plasmodiidae</taxon>
        <taxon>Plasmodium</taxon>
        <taxon>Plasmodium (Plasmodium)</taxon>
    </lineage>
</organism>
<evidence type="ECO:0000313" key="3">
    <source>
        <dbReference type="Proteomes" id="UP000779233"/>
    </source>
</evidence>
<feature type="compositionally biased region" description="Polar residues" evidence="1">
    <location>
        <begin position="541"/>
        <end position="552"/>
    </location>
</feature>
<dbReference type="EMBL" id="CAJZCX010000012">
    <property type="protein sequence ID" value="CAG9481298.1"/>
    <property type="molecule type" value="Genomic_DNA"/>
</dbReference>
<accession>A0A8S4HD56</accession>
<feature type="compositionally biased region" description="Acidic residues" evidence="1">
    <location>
        <begin position="1235"/>
        <end position="1256"/>
    </location>
</feature>
<feature type="compositionally biased region" description="Basic residues" evidence="1">
    <location>
        <begin position="18"/>
        <end position="30"/>
    </location>
</feature>
<feature type="region of interest" description="Disordered" evidence="1">
    <location>
        <begin position="568"/>
        <end position="633"/>
    </location>
</feature>
<feature type="region of interest" description="Disordered" evidence="1">
    <location>
        <begin position="473"/>
        <end position="552"/>
    </location>
</feature>
<reference evidence="2" key="1">
    <citation type="submission" date="2021-09" db="EMBL/GenBank/DDBJ databases">
        <authorList>
            <consortium name="Pathogen Informatics"/>
        </authorList>
    </citation>
    <scope>NUCLEOTIDE SEQUENCE</scope>
    <source>
        <strain evidence="2">PvW1</strain>
    </source>
</reference>
<proteinExistence type="predicted"/>
<feature type="region of interest" description="Disordered" evidence="1">
    <location>
        <begin position="703"/>
        <end position="728"/>
    </location>
</feature>
<feature type="compositionally biased region" description="Basic and acidic residues" evidence="1">
    <location>
        <begin position="589"/>
        <end position="611"/>
    </location>
</feature>
<feature type="compositionally biased region" description="Basic and acidic residues" evidence="1">
    <location>
        <begin position="1"/>
        <end position="17"/>
    </location>
</feature>
<feature type="region of interest" description="Disordered" evidence="1">
    <location>
        <begin position="1307"/>
        <end position="1329"/>
    </location>
</feature>
<feature type="compositionally biased region" description="Low complexity" evidence="1">
    <location>
        <begin position="1199"/>
        <end position="1211"/>
    </location>
</feature>